<keyword evidence="2" id="KW-0863">Zinc-finger</keyword>
<proteinExistence type="predicted"/>
<gene>
    <name evidence="5" type="ORF">TrRE_jg859</name>
</gene>
<evidence type="ECO:0000259" key="4">
    <source>
        <dbReference type="PROSITE" id="PS51050"/>
    </source>
</evidence>
<dbReference type="OrthoDB" id="757982at2759"/>
<dbReference type="PROSITE" id="PS51050">
    <property type="entry name" value="ZF_CW"/>
    <property type="match status" value="1"/>
</dbReference>
<evidence type="ECO:0000256" key="3">
    <source>
        <dbReference type="ARBA" id="ARBA00022833"/>
    </source>
</evidence>
<comment type="caution">
    <text evidence="5">The sequence shown here is derived from an EMBL/GenBank/DDBJ whole genome shotgun (WGS) entry which is preliminary data.</text>
</comment>
<accession>A0A9W7G1F4</accession>
<keyword evidence="6" id="KW-1185">Reference proteome</keyword>
<keyword evidence="3" id="KW-0862">Zinc</keyword>
<evidence type="ECO:0000313" key="6">
    <source>
        <dbReference type="Proteomes" id="UP001165082"/>
    </source>
</evidence>
<feature type="domain" description="CW-type" evidence="4">
    <location>
        <begin position="115"/>
        <end position="174"/>
    </location>
</feature>
<dbReference type="AlphaFoldDB" id="A0A9W7G1F4"/>
<protein>
    <recommendedName>
        <fullName evidence="4">CW-type domain-containing protein</fullName>
    </recommendedName>
</protein>
<reference evidence="5" key="1">
    <citation type="submission" date="2022-07" db="EMBL/GenBank/DDBJ databases">
        <title>Genome analysis of Parmales, a sister group of diatoms, reveals the evolutionary specialization of diatoms from phago-mixotrophs to photoautotrophs.</title>
        <authorList>
            <person name="Ban H."/>
            <person name="Sato S."/>
            <person name="Yoshikawa S."/>
            <person name="Kazumasa Y."/>
            <person name="Nakamura Y."/>
            <person name="Ichinomiya M."/>
            <person name="Saitoh K."/>
            <person name="Sato N."/>
            <person name="Blanc-Mathieu R."/>
            <person name="Endo H."/>
            <person name="Kuwata A."/>
            <person name="Ogata H."/>
        </authorList>
    </citation>
    <scope>NUCLEOTIDE SEQUENCE</scope>
</reference>
<dbReference type="Gene3D" id="3.30.40.100">
    <property type="match status" value="1"/>
</dbReference>
<evidence type="ECO:0000313" key="5">
    <source>
        <dbReference type="EMBL" id="GMI28921.1"/>
    </source>
</evidence>
<dbReference type="InterPro" id="IPR011124">
    <property type="entry name" value="Znf_CW"/>
</dbReference>
<sequence>MSYGFQPDPLPGSGTKIAINCPADPPHPAGWYSALILEHLPDGSTKIEWDGGDEDVVHGSVEWRLLGEEPDQKGHNNPKDARLRPHLGHVVRRLMCGDGAEQRGSSLNTRRSRKLAHELEWVQCASSSCGKWRALPAFLSGGQLLKSCNHTFFCVLNYWDESLASCAAPQETRLIEAGEENGRLLEQRVKAGQAAGQGGMGGQGMPYEGYGGTATEYRRIGRRAGRRDDYEEEFEYGYRPSNKRRR</sequence>
<dbReference type="EMBL" id="BRXZ01008636">
    <property type="protein sequence ID" value="GMI28921.1"/>
    <property type="molecule type" value="Genomic_DNA"/>
</dbReference>
<evidence type="ECO:0000256" key="1">
    <source>
        <dbReference type="ARBA" id="ARBA00022723"/>
    </source>
</evidence>
<dbReference type="GO" id="GO:0008270">
    <property type="term" value="F:zinc ion binding"/>
    <property type="evidence" value="ECO:0007669"/>
    <property type="project" value="UniProtKB-KW"/>
</dbReference>
<evidence type="ECO:0000256" key="2">
    <source>
        <dbReference type="ARBA" id="ARBA00022771"/>
    </source>
</evidence>
<keyword evidence="1" id="KW-0479">Metal-binding</keyword>
<dbReference type="Proteomes" id="UP001165082">
    <property type="component" value="Unassembled WGS sequence"/>
</dbReference>
<name>A0A9W7G1F4_9STRA</name>
<dbReference type="Pfam" id="PF07496">
    <property type="entry name" value="zf-CW"/>
    <property type="match status" value="1"/>
</dbReference>
<organism evidence="5 6">
    <name type="scientific">Triparma retinervis</name>
    <dbReference type="NCBI Taxonomy" id="2557542"/>
    <lineage>
        <taxon>Eukaryota</taxon>
        <taxon>Sar</taxon>
        <taxon>Stramenopiles</taxon>
        <taxon>Ochrophyta</taxon>
        <taxon>Bolidophyceae</taxon>
        <taxon>Parmales</taxon>
        <taxon>Triparmaceae</taxon>
        <taxon>Triparma</taxon>
    </lineage>
</organism>